<evidence type="ECO:0000313" key="2">
    <source>
        <dbReference type="EMBL" id="GIX75773.1"/>
    </source>
</evidence>
<reference evidence="2 3" key="1">
    <citation type="submission" date="2021-06" db="EMBL/GenBank/DDBJ databases">
        <title>Caerostris extrusa draft genome.</title>
        <authorList>
            <person name="Kono N."/>
            <person name="Arakawa K."/>
        </authorList>
    </citation>
    <scope>NUCLEOTIDE SEQUENCE [LARGE SCALE GENOMIC DNA]</scope>
</reference>
<gene>
    <name evidence="2" type="ORF">CEXT_669711</name>
</gene>
<proteinExistence type="predicted"/>
<accession>A0AAV4MU05</accession>
<feature type="region of interest" description="Disordered" evidence="1">
    <location>
        <begin position="54"/>
        <end position="78"/>
    </location>
</feature>
<organism evidence="2 3">
    <name type="scientific">Caerostris extrusa</name>
    <name type="common">Bark spider</name>
    <name type="synonym">Caerostris bankana</name>
    <dbReference type="NCBI Taxonomy" id="172846"/>
    <lineage>
        <taxon>Eukaryota</taxon>
        <taxon>Metazoa</taxon>
        <taxon>Ecdysozoa</taxon>
        <taxon>Arthropoda</taxon>
        <taxon>Chelicerata</taxon>
        <taxon>Arachnida</taxon>
        <taxon>Araneae</taxon>
        <taxon>Araneomorphae</taxon>
        <taxon>Entelegynae</taxon>
        <taxon>Araneoidea</taxon>
        <taxon>Araneidae</taxon>
        <taxon>Caerostris</taxon>
    </lineage>
</organism>
<keyword evidence="3" id="KW-1185">Reference proteome</keyword>
<dbReference type="AlphaFoldDB" id="A0AAV4MU05"/>
<dbReference type="EMBL" id="BPLR01002620">
    <property type="protein sequence ID" value="GIX75773.1"/>
    <property type="molecule type" value="Genomic_DNA"/>
</dbReference>
<evidence type="ECO:0000256" key="1">
    <source>
        <dbReference type="SAM" id="MobiDB-lite"/>
    </source>
</evidence>
<feature type="compositionally biased region" description="Basic residues" evidence="1">
    <location>
        <begin position="69"/>
        <end position="78"/>
    </location>
</feature>
<name>A0AAV4MU05_CAEEX</name>
<evidence type="ECO:0000313" key="3">
    <source>
        <dbReference type="Proteomes" id="UP001054945"/>
    </source>
</evidence>
<dbReference type="Proteomes" id="UP001054945">
    <property type="component" value="Unassembled WGS sequence"/>
</dbReference>
<sequence length="78" mass="9106">MGEDTFQSPSHVPQPHFFPLQLKTFPDHFEEVVGTGLDYRENYYESGFCQISERPPISVPNPLTTVQPKQKRRRENTK</sequence>
<comment type="caution">
    <text evidence="2">The sequence shown here is derived from an EMBL/GenBank/DDBJ whole genome shotgun (WGS) entry which is preliminary data.</text>
</comment>
<protein>
    <submittedName>
        <fullName evidence="2">Uncharacterized protein</fullName>
    </submittedName>
</protein>